<feature type="domain" description="Cytochrome c" evidence="14">
    <location>
        <begin position="617"/>
        <end position="695"/>
    </location>
</feature>
<evidence type="ECO:0000256" key="7">
    <source>
        <dbReference type="ARBA" id="ARBA00023002"/>
    </source>
</evidence>
<evidence type="ECO:0000313" key="15">
    <source>
        <dbReference type="EMBL" id="QUT06744.1"/>
    </source>
</evidence>
<proteinExistence type="inferred from homology"/>
<feature type="active site" description="Proton acceptor" evidence="10">
    <location>
        <position position="322"/>
    </location>
</feature>
<evidence type="ECO:0000256" key="11">
    <source>
        <dbReference type="PIRSR" id="PIRSR617512-2"/>
    </source>
</evidence>
<dbReference type="GO" id="GO:0020037">
    <property type="term" value="F:heme binding"/>
    <property type="evidence" value="ECO:0007669"/>
    <property type="project" value="InterPro"/>
</dbReference>
<dbReference type="GO" id="GO:0005509">
    <property type="term" value="F:calcium ion binding"/>
    <property type="evidence" value="ECO:0007669"/>
    <property type="project" value="InterPro"/>
</dbReference>
<dbReference type="GO" id="GO:0009055">
    <property type="term" value="F:electron transfer activity"/>
    <property type="evidence" value="ECO:0007669"/>
    <property type="project" value="InterPro"/>
</dbReference>
<dbReference type="PANTHER" id="PTHR32303">
    <property type="entry name" value="QUINOPROTEIN ALCOHOL DEHYDROGENASE (CYTOCHROME C)"/>
    <property type="match status" value="1"/>
</dbReference>
<dbReference type="GO" id="GO:0016020">
    <property type="term" value="C:membrane"/>
    <property type="evidence" value="ECO:0007669"/>
    <property type="project" value="InterPro"/>
</dbReference>
<dbReference type="InterPro" id="IPR009056">
    <property type="entry name" value="Cyt_c-like_dom"/>
</dbReference>
<evidence type="ECO:0000256" key="6">
    <source>
        <dbReference type="ARBA" id="ARBA00022891"/>
    </source>
</evidence>
<keyword evidence="9" id="KW-1015">Disulfide bond</keyword>
<gene>
    <name evidence="15" type="ORF">KFK14_04690</name>
</gene>
<dbReference type="Pfam" id="PF13442">
    <property type="entry name" value="Cytochrome_CBB3"/>
    <property type="match status" value="1"/>
</dbReference>
<dbReference type="NCBIfam" id="TIGR03075">
    <property type="entry name" value="PQQ_enz_alc_DH"/>
    <property type="match status" value="1"/>
</dbReference>
<dbReference type="SUPFAM" id="SSF50998">
    <property type="entry name" value="Quinoprotein alcohol dehydrogenase-like"/>
    <property type="match status" value="1"/>
</dbReference>
<evidence type="ECO:0000256" key="12">
    <source>
        <dbReference type="PIRSR" id="PIRSR617512-3"/>
    </source>
</evidence>
<feature type="binding site" description="covalent" evidence="11">
    <location>
        <position position="633"/>
    </location>
    <ligand>
        <name>heme c</name>
        <dbReference type="ChEBI" id="CHEBI:61717"/>
    </ligand>
</feature>
<sequence>MKADRLGRFLPGVAAMAMAIAALGGCSGSPAIDPAGDGGIGLSPNDWPSYGRTAGEQHYSPLEQINTGTVDKLGLAWSFDLPAAHSLSQPIEADGIVYTATGHSYLRAFEATTGKLLWEYDSKAAEKSGKKLRQGYGSRGIAYWGGMVYLPTHDGRLIALNGKTGAVMWTAMTTDPADNRFITGAPRAFDGRVIIGHGGADGGGARGYVTCYDAKTGKQLWRFFLVPGNPAVDHDETTQIAARTWKGEWWKEGGGGTAWNSMIYDPELKRFYIGSGNGYPYNHALRSPGGGDNLFLASIVAVDAATGKYIWHYQINPGEQWDYKTTQDITMATLSIDGKPRKVLMQAPTNGFFYVLDRTTGKLISAEPYTKVTWASRIDLKSGRPVENPGARYHEYGKLFEMWPSITGGHSWLPQSYSPKTGLVYLPVLERGMIIGDQGVDLTKEKRSTQPENISAGMGITGDFQPKLKEGKKAFLKAWDPVTQKARWTVALPGDWPGGTMATAGDLVFQGRIDNRFAAYDAAKGTLLWAFNTESPVVAPPITYSVNGKQYVTVITGSGGAGGGYFGEGTKSFNIDYRMTPRRVLTFAIGGKEKLPATPPPTPPIAPSDPDFVPNAAVALRGNIMYHAACGICHGGRGLASGTAPDLRASSVPAQKEAFDAILRDGALVPQGMPRFEDMSDADREAVRQYLRTIGQELPKK</sequence>
<dbReference type="Proteomes" id="UP000681425">
    <property type="component" value="Chromosome"/>
</dbReference>
<dbReference type="SUPFAM" id="SSF46626">
    <property type="entry name" value="Cytochrome c"/>
    <property type="match status" value="1"/>
</dbReference>
<name>A0A975Q2D5_9SPHN</name>
<feature type="chain" id="PRO_5037700493" evidence="13">
    <location>
        <begin position="25"/>
        <end position="701"/>
    </location>
</feature>
<evidence type="ECO:0000256" key="1">
    <source>
        <dbReference type="ARBA" id="ARBA00008156"/>
    </source>
</evidence>
<dbReference type="Gene3D" id="1.10.760.10">
    <property type="entry name" value="Cytochrome c-like domain"/>
    <property type="match status" value="1"/>
</dbReference>
<comment type="similarity">
    <text evidence="1">Belongs to the bacterial PQQ dehydrogenase family.</text>
</comment>
<dbReference type="AlphaFoldDB" id="A0A975Q2D5"/>
<dbReference type="InterPro" id="IPR036909">
    <property type="entry name" value="Cyt_c-like_dom_sf"/>
</dbReference>
<dbReference type="PROSITE" id="PS51007">
    <property type="entry name" value="CYTC"/>
    <property type="match status" value="1"/>
</dbReference>
<feature type="binding site" evidence="11">
    <location>
        <position position="183"/>
    </location>
    <ligand>
        <name>pyrroloquinoline quinone</name>
        <dbReference type="ChEBI" id="CHEBI:58442"/>
    </ligand>
</feature>
<dbReference type="GO" id="GO:0016614">
    <property type="term" value="F:oxidoreductase activity, acting on CH-OH group of donors"/>
    <property type="evidence" value="ECO:0007669"/>
    <property type="project" value="InterPro"/>
</dbReference>
<feature type="binding site" evidence="11">
    <location>
        <position position="139"/>
    </location>
    <ligand>
        <name>pyrroloquinoline quinone</name>
        <dbReference type="ChEBI" id="CHEBI:58442"/>
    </ligand>
</feature>
<evidence type="ECO:0000256" key="5">
    <source>
        <dbReference type="ARBA" id="ARBA00022837"/>
    </source>
</evidence>
<dbReference type="EC" id="1.1.2.-" evidence="15"/>
<keyword evidence="6 11" id="KW-0634">PQQ</keyword>
<evidence type="ECO:0000256" key="13">
    <source>
        <dbReference type="SAM" id="SignalP"/>
    </source>
</evidence>
<keyword evidence="4 13" id="KW-0732">Signal</keyword>
<protein>
    <submittedName>
        <fullName evidence="15">PQQ-dependent dehydrogenase, methanol/ethanol family</fullName>
        <ecNumber evidence="15">1.1.2.-</ecNumber>
    </submittedName>
</protein>
<dbReference type="InterPro" id="IPR018391">
    <property type="entry name" value="PQQ_b-propeller_rpt"/>
</dbReference>
<dbReference type="RefSeq" id="WP_212610047.1">
    <property type="nucleotide sequence ID" value="NZ_CP073910.1"/>
</dbReference>
<keyword evidence="3 12" id="KW-0479">Metal-binding</keyword>
<evidence type="ECO:0000256" key="9">
    <source>
        <dbReference type="ARBA" id="ARBA00023157"/>
    </source>
</evidence>
<evidence type="ECO:0000256" key="3">
    <source>
        <dbReference type="ARBA" id="ARBA00022723"/>
    </source>
</evidence>
<feature type="binding site" evidence="12">
    <location>
        <position position="322"/>
    </location>
    <ligand>
        <name>Ca(2+)</name>
        <dbReference type="ChEBI" id="CHEBI:29108"/>
    </ligand>
</feature>
<feature type="binding site" description="axial binding residue" evidence="12">
    <location>
        <position position="634"/>
    </location>
    <ligand>
        <name>heme c</name>
        <dbReference type="ChEBI" id="CHEBI:61717"/>
    </ligand>
    <ligandPart>
        <name>Fe</name>
        <dbReference type="ChEBI" id="CHEBI:18248"/>
    </ligandPart>
</feature>
<dbReference type="KEGG" id="spph:KFK14_04690"/>
<evidence type="ECO:0000256" key="10">
    <source>
        <dbReference type="PIRSR" id="PIRSR617512-1"/>
    </source>
</evidence>
<dbReference type="Gene3D" id="2.140.10.10">
    <property type="entry name" value="Quinoprotein alcohol dehydrogenase-like superfamily"/>
    <property type="match status" value="1"/>
</dbReference>
<comment type="cofactor">
    <cofactor evidence="11">
        <name>pyrroloquinoline quinone</name>
        <dbReference type="ChEBI" id="CHEBI:58442"/>
    </cofactor>
    <text evidence="11">Binds 1 PQQ group per subunit.</text>
</comment>
<keyword evidence="5 12" id="KW-0106">Calcium</keyword>
<keyword evidence="16" id="KW-1185">Reference proteome</keyword>
<evidence type="ECO:0000256" key="2">
    <source>
        <dbReference type="ARBA" id="ARBA00022617"/>
    </source>
</evidence>
<keyword evidence="7 15" id="KW-0560">Oxidoreductase</keyword>
<comment type="cofactor">
    <cofactor evidence="11">
        <name>heme c</name>
        <dbReference type="ChEBI" id="CHEBI:61717"/>
    </cofactor>
    <text evidence="11">Binds 1 heme c group per subunit.</text>
</comment>
<feature type="binding site" description="axial binding residue" evidence="12">
    <location>
        <position position="673"/>
    </location>
    <ligand>
        <name>heme c</name>
        <dbReference type="ChEBI" id="CHEBI:61717"/>
    </ligand>
    <ligandPart>
        <name>Fe</name>
        <dbReference type="ChEBI" id="CHEBI:18248"/>
    </ligandPart>
</feature>
<comment type="cofactor">
    <cofactor evidence="12">
        <name>Ca(2+)</name>
        <dbReference type="ChEBI" id="CHEBI:29108"/>
    </cofactor>
    <text evidence="12">Binds 1 Ca(2+) ion per subunit.</text>
</comment>
<dbReference type="PROSITE" id="PS51257">
    <property type="entry name" value="PROKAR_LIPOPROTEIN"/>
    <property type="match status" value="1"/>
</dbReference>
<dbReference type="Pfam" id="PF01011">
    <property type="entry name" value="PQQ"/>
    <property type="match status" value="2"/>
</dbReference>
<reference evidence="15" key="1">
    <citation type="submission" date="2021-04" db="EMBL/GenBank/DDBJ databases">
        <title>Isolation of p-tert-butylphenol degrading bacteria Sphingobium phenoxybenzoativorans Tas13 from active sludge.</title>
        <authorList>
            <person name="Li Y."/>
        </authorList>
    </citation>
    <scope>NUCLEOTIDE SEQUENCE</scope>
    <source>
        <strain evidence="15">Tas13</strain>
    </source>
</reference>
<dbReference type="InterPro" id="IPR002372">
    <property type="entry name" value="PQQ_rpt_dom"/>
</dbReference>
<dbReference type="SMART" id="SM00564">
    <property type="entry name" value="PQQ"/>
    <property type="match status" value="5"/>
</dbReference>
<dbReference type="InterPro" id="IPR011047">
    <property type="entry name" value="Quinoprotein_ADH-like_sf"/>
</dbReference>
<dbReference type="PANTHER" id="PTHR32303:SF20">
    <property type="entry name" value="QUINOPROTEIN ETHANOL DEHYDROGENASE"/>
    <property type="match status" value="1"/>
</dbReference>
<feature type="binding site" evidence="12">
    <location>
        <position position="277"/>
    </location>
    <ligand>
        <name>Ca(2+)</name>
        <dbReference type="ChEBI" id="CHEBI:29108"/>
    </ligand>
</feature>
<feature type="binding site" evidence="11">
    <location>
        <begin position="199"/>
        <end position="200"/>
    </location>
    <ligand>
        <name>pyrroloquinoline quinone</name>
        <dbReference type="ChEBI" id="CHEBI:58442"/>
    </ligand>
</feature>
<feature type="binding site" evidence="11">
    <location>
        <position position="257"/>
    </location>
    <ligand>
        <name>pyrroloquinoline quinone</name>
        <dbReference type="ChEBI" id="CHEBI:58442"/>
    </ligand>
</feature>
<keyword evidence="8 12" id="KW-0408">Iron</keyword>
<feature type="signal peptide" evidence="13">
    <location>
        <begin position="1"/>
        <end position="24"/>
    </location>
</feature>
<keyword evidence="2 11" id="KW-0349">Heme</keyword>
<dbReference type="EMBL" id="CP073910">
    <property type="protein sequence ID" value="QUT06744.1"/>
    <property type="molecule type" value="Genomic_DNA"/>
</dbReference>
<evidence type="ECO:0000313" key="16">
    <source>
        <dbReference type="Proteomes" id="UP000681425"/>
    </source>
</evidence>
<evidence type="ECO:0000259" key="14">
    <source>
        <dbReference type="PROSITE" id="PS51007"/>
    </source>
</evidence>
<feature type="binding site" description="covalent" evidence="11">
    <location>
        <position position="630"/>
    </location>
    <ligand>
        <name>heme c</name>
        <dbReference type="ChEBI" id="CHEBI:61717"/>
    </ligand>
</feature>
<organism evidence="15 16">
    <name type="scientific">Sphingobium phenoxybenzoativorans</name>
    <dbReference type="NCBI Taxonomy" id="1592790"/>
    <lineage>
        <taxon>Bacteria</taxon>
        <taxon>Pseudomonadati</taxon>
        <taxon>Pseudomonadota</taxon>
        <taxon>Alphaproteobacteria</taxon>
        <taxon>Sphingomonadales</taxon>
        <taxon>Sphingomonadaceae</taxon>
        <taxon>Sphingobium</taxon>
    </lineage>
</organism>
<evidence type="ECO:0000256" key="4">
    <source>
        <dbReference type="ARBA" id="ARBA00022729"/>
    </source>
</evidence>
<evidence type="ECO:0000256" key="8">
    <source>
        <dbReference type="ARBA" id="ARBA00023004"/>
    </source>
</evidence>
<dbReference type="InterPro" id="IPR017512">
    <property type="entry name" value="PQQ_MeOH/EtOH_DH"/>
</dbReference>
<accession>A0A975Q2D5</accession>